<dbReference type="InterPro" id="IPR024524">
    <property type="entry name" value="DUF3800"/>
</dbReference>
<sequence length="107" mass="12471">MSTPFGDYVVYVDESGDHSLVSIDREYPVFVLAFCIFHVPHYVRRVIPAVEDLKFRYFGHDMVVLHEHEIRKEKAPFQILRDSQLRCDFLADLTRVIVEARFGVVAS</sequence>
<gene>
    <name evidence="1" type="ORF">N1027_04375</name>
</gene>
<evidence type="ECO:0000313" key="2">
    <source>
        <dbReference type="Proteomes" id="UP001165584"/>
    </source>
</evidence>
<proteinExistence type="predicted"/>
<keyword evidence="2" id="KW-1185">Reference proteome</keyword>
<comment type="caution">
    <text evidence="1">The sequence shown here is derived from an EMBL/GenBank/DDBJ whole genome shotgun (WGS) entry which is preliminary data.</text>
</comment>
<reference evidence="1" key="1">
    <citation type="submission" date="2022-08" db="EMBL/GenBank/DDBJ databases">
        <authorList>
            <person name="Deng Y."/>
            <person name="Han X.-F."/>
            <person name="Zhang Y.-Q."/>
        </authorList>
    </citation>
    <scope>NUCLEOTIDE SEQUENCE</scope>
    <source>
        <strain evidence="1">CPCC 205763</strain>
    </source>
</reference>
<name>A0ABT2GMD2_9MICO</name>
<dbReference type="Pfam" id="PF12686">
    <property type="entry name" value="DUF3800"/>
    <property type="match status" value="1"/>
</dbReference>
<dbReference type="RefSeq" id="WP_259505561.1">
    <property type="nucleotide sequence ID" value="NZ_JANLCM010000001.1"/>
</dbReference>
<protein>
    <submittedName>
        <fullName evidence="1">DUF3800 domain-containing protein</fullName>
    </submittedName>
</protein>
<dbReference type="Proteomes" id="UP001165584">
    <property type="component" value="Unassembled WGS sequence"/>
</dbReference>
<evidence type="ECO:0000313" key="1">
    <source>
        <dbReference type="EMBL" id="MCS5717369.1"/>
    </source>
</evidence>
<dbReference type="EMBL" id="JANLCM010000001">
    <property type="protein sequence ID" value="MCS5717369.1"/>
    <property type="molecule type" value="Genomic_DNA"/>
</dbReference>
<accession>A0ABT2GMD2</accession>
<organism evidence="1 2">
    <name type="scientific">Herbiconiux aconitum</name>
    <dbReference type="NCBI Taxonomy" id="2970913"/>
    <lineage>
        <taxon>Bacteria</taxon>
        <taxon>Bacillati</taxon>
        <taxon>Actinomycetota</taxon>
        <taxon>Actinomycetes</taxon>
        <taxon>Micrococcales</taxon>
        <taxon>Microbacteriaceae</taxon>
        <taxon>Herbiconiux</taxon>
    </lineage>
</organism>